<sequence length="296" mass="33344">MREYNGAVLFVDILGISALTTSSAPIVIEQDFKALAPRSKKTGGNQLFCARLLSVFRKNLLQCQKKGLKIAQLSDCAFLWAEDVSLVVKAAKVLFEKNSETGVFARGGMTFGQIIEPEKTNRSLGQFICGNAVTRAAQLEGSGKGSRIFIDREIGGRHIQGISPSAFEGLANPADYRVIDEFTWFSCPRSFETRSENLERLRALLALLIRFQHSPAFRWNAASKPGLIHLGATIERLTVTARQLCEELEVRLPQHTFQSSELFQELYEESWHSEAEYRKKCVRFDKHWNRAVSDQK</sequence>
<dbReference type="Proteomes" id="UP000183299">
    <property type="component" value="Unassembled WGS sequence"/>
</dbReference>
<dbReference type="EMBL" id="FORY01000004">
    <property type="protein sequence ID" value="SFJ34744.1"/>
    <property type="molecule type" value="Genomic_DNA"/>
</dbReference>
<accession>A0A1I3QKR7</accession>
<evidence type="ECO:0000313" key="1">
    <source>
        <dbReference type="EMBL" id="SFJ34744.1"/>
    </source>
</evidence>
<keyword evidence="2" id="KW-1185">Reference proteome</keyword>
<proteinExistence type="predicted"/>
<dbReference type="AlphaFoldDB" id="A0A1I3QKR7"/>
<dbReference type="Gene3D" id="3.30.70.1230">
    <property type="entry name" value="Nucleotide cyclase"/>
    <property type="match status" value="1"/>
</dbReference>
<reference evidence="1 2" key="1">
    <citation type="submission" date="2016-10" db="EMBL/GenBank/DDBJ databases">
        <authorList>
            <person name="de Groot N.N."/>
        </authorList>
    </citation>
    <scope>NUCLEOTIDE SEQUENCE [LARGE SCALE GENOMIC DNA]</scope>
    <source>
        <strain evidence="1 2">CGMCC 1.8891</strain>
    </source>
</reference>
<dbReference type="RefSeq" id="WP_066601709.1">
    <property type="nucleotide sequence ID" value="NZ_FORY01000004.1"/>
</dbReference>
<evidence type="ECO:0000313" key="2">
    <source>
        <dbReference type="Proteomes" id="UP000183299"/>
    </source>
</evidence>
<dbReference type="STRING" id="576117.SAMN04488138_1046"/>
<dbReference type="InterPro" id="IPR029787">
    <property type="entry name" value="Nucleotide_cyclase"/>
</dbReference>
<dbReference type="OrthoDB" id="8480955at2"/>
<dbReference type="GeneID" id="98664666"/>
<dbReference type="SUPFAM" id="SSF55073">
    <property type="entry name" value="Nucleotide cyclase"/>
    <property type="match status" value="1"/>
</dbReference>
<organism evidence="1 2">
    <name type="scientific">Celeribacter halophilus</name>
    <dbReference type="NCBI Taxonomy" id="576117"/>
    <lineage>
        <taxon>Bacteria</taxon>
        <taxon>Pseudomonadati</taxon>
        <taxon>Pseudomonadota</taxon>
        <taxon>Alphaproteobacteria</taxon>
        <taxon>Rhodobacterales</taxon>
        <taxon>Roseobacteraceae</taxon>
        <taxon>Celeribacter</taxon>
    </lineage>
</organism>
<protein>
    <submittedName>
        <fullName evidence="1">Uncharacterized protein</fullName>
    </submittedName>
</protein>
<name>A0A1I3QKR7_9RHOB</name>
<gene>
    <name evidence="1" type="ORF">SAMN04488138_1046</name>
</gene>